<dbReference type="SUPFAM" id="SSF47699">
    <property type="entry name" value="Bifunctional inhibitor/lipid-transfer protein/seed storage 2S albumin"/>
    <property type="match status" value="1"/>
</dbReference>
<feature type="signal peptide" evidence="3">
    <location>
        <begin position="1"/>
        <end position="21"/>
    </location>
</feature>
<dbReference type="Pfam" id="PF14547">
    <property type="entry name" value="Hydrophob_seed"/>
    <property type="match status" value="1"/>
</dbReference>
<feature type="chain" id="PRO_5042960687" description="Hydrophobic seed protein domain-containing protein" evidence="3">
    <location>
        <begin position="22"/>
        <end position="143"/>
    </location>
</feature>
<evidence type="ECO:0000256" key="3">
    <source>
        <dbReference type="SAM" id="SignalP"/>
    </source>
</evidence>
<dbReference type="InterPro" id="IPR051636">
    <property type="entry name" value="Plant_LTP/defense-related"/>
</dbReference>
<feature type="compositionally biased region" description="Pro residues" evidence="2">
    <location>
        <begin position="41"/>
        <end position="64"/>
    </location>
</feature>
<comment type="similarity">
    <text evidence="1">Belongs to the plant LTP family. PEARLI1 subfamily.</text>
</comment>
<evidence type="ECO:0000256" key="2">
    <source>
        <dbReference type="SAM" id="MobiDB-lite"/>
    </source>
</evidence>
<proteinExistence type="inferred from homology"/>
<dbReference type="Gene3D" id="1.10.110.10">
    <property type="entry name" value="Plant lipid-transfer and hydrophobic proteins"/>
    <property type="match status" value="1"/>
</dbReference>
<keyword evidence="6" id="KW-1185">Reference proteome</keyword>
<evidence type="ECO:0000256" key="1">
    <source>
        <dbReference type="ARBA" id="ARBA00008965"/>
    </source>
</evidence>
<feature type="region of interest" description="Disordered" evidence="2">
    <location>
        <begin position="23"/>
        <end position="64"/>
    </location>
</feature>
<protein>
    <recommendedName>
        <fullName evidence="4">Hydrophobic seed protein domain-containing protein</fullName>
    </recommendedName>
</protein>
<evidence type="ECO:0000313" key="6">
    <source>
        <dbReference type="Proteomes" id="UP001386955"/>
    </source>
</evidence>
<comment type="caution">
    <text evidence="5">The sequence shown here is derived from an EMBL/GenBank/DDBJ whole genome shotgun (WGS) entry which is preliminary data.</text>
</comment>
<dbReference type="EMBL" id="JAYMYS010000001">
    <property type="protein sequence ID" value="KAK7412744.1"/>
    <property type="molecule type" value="Genomic_DNA"/>
</dbReference>
<dbReference type="InterPro" id="IPR036312">
    <property type="entry name" value="Bifun_inhib/LTP/seed_sf"/>
</dbReference>
<feature type="domain" description="Hydrophobic seed protein" evidence="4">
    <location>
        <begin position="78"/>
        <end position="136"/>
    </location>
</feature>
<dbReference type="InterPro" id="IPR027923">
    <property type="entry name" value="Hydrophob_seed_dom"/>
</dbReference>
<accession>A0AAN9T2D7</accession>
<reference evidence="5 6" key="1">
    <citation type="submission" date="2024-01" db="EMBL/GenBank/DDBJ databases">
        <title>The genomes of 5 underutilized Papilionoideae crops provide insights into root nodulation and disease resistanc.</title>
        <authorList>
            <person name="Jiang F."/>
        </authorList>
    </citation>
    <scope>NUCLEOTIDE SEQUENCE [LARGE SCALE GENOMIC DNA]</scope>
    <source>
        <strain evidence="5">DUOXIRENSHENG_FW03</strain>
        <tissue evidence="5">Leaves</tissue>
    </source>
</reference>
<evidence type="ECO:0000259" key="4">
    <source>
        <dbReference type="Pfam" id="PF14547"/>
    </source>
</evidence>
<dbReference type="Proteomes" id="UP001386955">
    <property type="component" value="Unassembled WGS sequence"/>
</dbReference>
<dbReference type="AlphaFoldDB" id="A0AAN9T2D7"/>
<organism evidence="5 6">
    <name type="scientific">Psophocarpus tetragonolobus</name>
    <name type="common">Winged bean</name>
    <name type="synonym">Dolichos tetragonolobus</name>
    <dbReference type="NCBI Taxonomy" id="3891"/>
    <lineage>
        <taxon>Eukaryota</taxon>
        <taxon>Viridiplantae</taxon>
        <taxon>Streptophyta</taxon>
        <taxon>Embryophyta</taxon>
        <taxon>Tracheophyta</taxon>
        <taxon>Spermatophyta</taxon>
        <taxon>Magnoliopsida</taxon>
        <taxon>eudicotyledons</taxon>
        <taxon>Gunneridae</taxon>
        <taxon>Pentapetalae</taxon>
        <taxon>rosids</taxon>
        <taxon>fabids</taxon>
        <taxon>Fabales</taxon>
        <taxon>Fabaceae</taxon>
        <taxon>Papilionoideae</taxon>
        <taxon>50 kb inversion clade</taxon>
        <taxon>NPAAA clade</taxon>
        <taxon>indigoferoid/millettioid clade</taxon>
        <taxon>Phaseoleae</taxon>
        <taxon>Psophocarpus</taxon>
    </lineage>
</organism>
<gene>
    <name evidence="5" type="ORF">VNO78_04337</name>
</gene>
<keyword evidence="3" id="KW-0732">Signal</keyword>
<dbReference type="PANTHER" id="PTHR31731">
    <property type="match status" value="1"/>
</dbReference>
<evidence type="ECO:0000313" key="5">
    <source>
        <dbReference type="EMBL" id="KAK7412744.1"/>
    </source>
</evidence>
<name>A0AAN9T2D7_PSOTE</name>
<sequence>MKYLVWKGVALHLFFFYLVTSNSQRRPPPRVAPPSMCAPVRRPPPPPPPSRRPPLPPPPPPAPAPLPPACNPDLRICENLFVGSAAITRCCPLLAHLTDADAAACICSVAKRGELGININPQHAVDLMLKTCSRNSTTYPCNN</sequence>